<dbReference type="InterPro" id="IPR000731">
    <property type="entry name" value="SSD"/>
</dbReference>
<feature type="transmembrane region" description="Helical" evidence="8">
    <location>
        <begin position="303"/>
        <end position="326"/>
    </location>
</feature>
<feature type="transmembrane region" description="Helical" evidence="8">
    <location>
        <begin position="41"/>
        <end position="60"/>
    </location>
</feature>
<keyword evidence="3" id="KW-1003">Cell membrane</keyword>
<dbReference type="Pfam" id="PF03176">
    <property type="entry name" value="MMPL"/>
    <property type="match status" value="2"/>
</dbReference>
<protein>
    <submittedName>
        <fullName evidence="10">Membrane protein YdfJ</fullName>
    </submittedName>
</protein>
<dbReference type="PANTHER" id="PTHR33406">
    <property type="entry name" value="MEMBRANE PROTEIN MJ1562-RELATED"/>
    <property type="match status" value="1"/>
</dbReference>
<evidence type="ECO:0000256" key="1">
    <source>
        <dbReference type="ARBA" id="ARBA00004651"/>
    </source>
</evidence>
<dbReference type="Proteomes" id="UP000269019">
    <property type="component" value="Chromosome"/>
</dbReference>
<feature type="transmembrane region" description="Helical" evidence="8">
    <location>
        <begin position="394"/>
        <end position="413"/>
    </location>
</feature>
<evidence type="ECO:0000256" key="7">
    <source>
        <dbReference type="SAM" id="MobiDB-lite"/>
    </source>
</evidence>
<evidence type="ECO:0000256" key="6">
    <source>
        <dbReference type="ARBA" id="ARBA00023136"/>
    </source>
</evidence>
<dbReference type="InterPro" id="IPR050545">
    <property type="entry name" value="Mycobact_MmpL"/>
</dbReference>
<dbReference type="InterPro" id="IPR004869">
    <property type="entry name" value="MMPL_dom"/>
</dbReference>
<feature type="region of interest" description="Disordered" evidence="7">
    <location>
        <begin position="1"/>
        <end position="25"/>
    </location>
</feature>
<name>A0A3G6JCD3_9CORY</name>
<evidence type="ECO:0000256" key="2">
    <source>
        <dbReference type="ARBA" id="ARBA00010157"/>
    </source>
</evidence>
<evidence type="ECO:0000256" key="8">
    <source>
        <dbReference type="SAM" id="Phobius"/>
    </source>
</evidence>
<keyword evidence="5 8" id="KW-1133">Transmembrane helix</keyword>
<feature type="transmembrane region" description="Helical" evidence="8">
    <location>
        <begin position="338"/>
        <end position="363"/>
    </location>
</feature>
<evidence type="ECO:0000256" key="3">
    <source>
        <dbReference type="ARBA" id="ARBA00022475"/>
    </source>
</evidence>
<evidence type="ECO:0000313" key="11">
    <source>
        <dbReference type="Proteomes" id="UP000269019"/>
    </source>
</evidence>
<dbReference type="PROSITE" id="PS50156">
    <property type="entry name" value="SSD"/>
    <property type="match status" value="1"/>
</dbReference>
<keyword evidence="6 8" id="KW-0472">Membrane</keyword>
<proteinExistence type="inferred from homology"/>
<feature type="transmembrane region" description="Helical" evidence="8">
    <location>
        <begin position="260"/>
        <end position="282"/>
    </location>
</feature>
<keyword evidence="11" id="KW-1185">Reference proteome</keyword>
<gene>
    <name evidence="10" type="primary">ydfJ3</name>
    <name evidence="10" type="ORF">CCHOA_11735</name>
</gene>
<keyword evidence="4 8" id="KW-0812">Transmembrane</keyword>
<feature type="domain" description="SSD" evidence="9">
    <location>
        <begin position="229"/>
        <end position="357"/>
    </location>
</feature>
<dbReference type="SUPFAM" id="SSF82866">
    <property type="entry name" value="Multidrug efflux transporter AcrB transmembrane domain"/>
    <property type="match status" value="2"/>
</dbReference>
<dbReference type="AlphaFoldDB" id="A0A3G6JCD3"/>
<feature type="transmembrane region" description="Helical" evidence="8">
    <location>
        <begin position="671"/>
        <end position="694"/>
    </location>
</feature>
<dbReference type="Gene3D" id="1.20.1640.10">
    <property type="entry name" value="Multidrug efflux transporter AcrB transmembrane domain"/>
    <property type="match status" value="2"/>
</dbReference>
<dbReference type="PANTHER" id="PTHR33406:SF6">
    <property type="entry name" value="MEMBRANE PROTEIN YDGH-RELATED"/>
    <property type="match status" value="1"/>
</dbReference>
<evidence type="ECO:0000259" key="9">
    <source>
        <dbReference type="PROSITE" id="PS50156"/>
    </source>
</evidence>
<feature type="transmembrane region" description="Helical" evidence="8">
    <location>
        <begin position="201"/>
        <end position="219"/>
    </location>
</feature>
<dbReference type="OrthoDB" id="2365435at2"/>
<feature type="transmembrane region" description="Helical" evidence="8">
    <location>
        <begin position="600"/>
        <end position="619"/>
    </location>
</feature>
<feature type="transmembrane region" description="Helical" evidence="8">
    <location>
        <begin position="540"/>
        <end position="557"/>
    </location>
</feature>
<dbReference type="GO" id="GO:0005886">
    <property type="term" value="C:plasma membrane"/>
    <property type="evidence" value="ECO:0007669"/>
    <property type="project" value="UniProtKB-SubCell"/>
</dbReference>
<reference evidence="10 11" key="1">
    <citation type="submission" date="2018-11" db="EMBL/GenBank/DDBJ databases">
        <authorList>
            <person name="Kleinhagauer T."/>
            <person name="Glaeser S.P."/>
            <person name="Spergser J."/>
            <person name="Ruckert C."/>
            <person name="Kaempfer P."/>
            <person name="Busse H.-J."/>
        </authorList>
    </citation>
    <scope>NUCLEOTIDE SEQUENCE [LARGE SCALE GENOMIC DNA]</scope>
    <source>
        <strain evidence="10 11">200CH</strain>
    </source>
</reference>
<feature type="transmembrane region" description="Helical" evidence="8">
    <location>
        <begin position="564"/>
        <end position="588"/>
    </location>
</feature>
<feature type="transmembrane region" description="Helical" evidence="8">
    <location>
        <begin position="640"/>
        <end position="665"/>
    </location>
</feature>
<evidence type="ECO:0000256" key="4">
    <source>
        <dbReference type="ARBA" id="ARBA00022692"/>
    </source>
</evidence>
<dbReference type="EMBL" id="CP033896">
    <property type="protein sequence ID" value="AZA14718.1"/>
    <property type="molecule type" value="Genomic_DNA"/>
</dbReference>
<sequence>MHTTHHSPPHDTAVPPTDVSRETSVKRKPSLFAPIVLKKSISWAVIVGFVAIALGLIVGLKADDSSSAPQTLPDNSDSATVASLSDEFPGSDTLAATIIVDTGDNPVAPQLDTLAAAVTETLDVTGLAASDAPVQFIPVADNLGQAAVQLPGDIDGTDLTDAVEQVREELRTRLPEGDTAYVSGPAGFAADSAAAFKGANFTLLAVTALVVAVLLILTYRSPTLWLVPLLGIGLADRAASSFTSWLAETTGWFQADGSTAGITSVLVFGAGTNYALLLVSRYREELRRYEDHREALAASLKGTVPAIVSSNLTVVIALLTLLAATIPSYRSLGLSSAIGLLFALSFGLLLLPALLAVTGRFLFWPKIPRHTDAVENDADGAFYRVAKTVAKKPAAVLAIMVVLLGALSFGIAAPRFGLSTTQQFRTQSEAVDGQTLLAERTGMSASGPAQIVVDSSELDAASTVVEANQLRPLGPPTQSVDGNLTKLVVAIPGDPGSQEQLDKVAALRADLEANAPSAIVGGEPAQTLDSRDATIRDMKVVIPLIFLAVFLILVMILRALVAPVLLLGAAALSTAAALGVGALASKYVFDFPGLAYEAPLYAVLFLIALGIDYTVFLVLRAREEADTHGTKYGMVRAVGLTGGVITSAGIVLAAVFVVLGVLPLITLTQVGIIVGIGILLDTFLVRTLVVPALFELLGDTMWKPGKAPAGNAPANT</sequence>
<comment type="similarity">
    <text evidence="2">Belongs to the resistance-nodulation-cell division (RND) (TC 2.A.6) family. MmpL subfamily.</text>
</comment>
<evidence type="ECO:0000256" key="5">
    <source>
        <dbReference type="ARBA" id="ARBA00022989"/>
    </source>
</evidence>
<evidence type="ECO:0000313" key="10">
    <source>
        <dbReference type="EMBL" id="AZA14718.1"/>
    </source>
</evidence>
<dbReference type="KEGG" id="ccho:CCHOA_11735"/>
<dbReference type="RefSeq" id="WP_123930431.1">
    <property type="nucleotide sequence ID" value="NZ_CP033896.1"/>
</dbReference>
<organism evidence="10 11">
    <name type="scientific">Corynebacterium choanae</name>
    <dbReference type="NCBI Taxonomy" id="1862358"/>
    <lineage>
        <taxon>Bacteria</taxon>
        <taxon>Bacillati</taxon>
        <taxon>Actinomycetota</taxon>
        <taxon>Actinomycetes</taxon>
        <taxon>Mycobacteriales</taxon>
        <taxon>Corynebacteriaceae</taxon>
        <taxon>Corynebacterium</taxon>
    </lineage>
</organism>
<comment type="subcellular location">
    <subcellularLocation>
        <location evidence="1">Cell membrane</location>
        <topology evidence="1">Multi-pass membrane protein</topology>
    </subcellularLocation>
</comment>
<accession>A0A3G6JCD3</accession>